<proteinExistence type="predicted"/>
<dbReference type="PANTHER" id="PTHR43236">
    <property type="entry name" value="ANTITOXIN HIGA1"/>
    <property type="match status" value="1"/>
</dbReference>
<dbReference type="RefSeq" id="WP_077027208.1">
    <property type="nucleotide sequence ID" value="NZ_CP017641.1"/>
</dbReference>
<dbReference type="Pfam" id="PF06114">
    <property type="entry name" value="Peptidase_M78"/>
    <property type="match status" value="1"/>
</dbReference>
<gene>
    <name evidence="2" type="ORF">Fuma_05813</name>
</gene>
<dbReference type="AlphaFoldDB" id="A0A1P8WQ37"/>
<organism evidence="2 3">
    <name type="scientific">Fuerstiella marisgermanici</name>
    <dbReference type="NCBI Taxonomy" id="1891926"/>
    <lineage>
        <taxon>Bacteria</taxon>
        <taxon>Pseudomonadati</taxon>
        <taxon>Planctomycetota</taxon>
        <taxon>Planctomycetia</taxon>
        <taxon>Planctomycetales</taxon>
        <taxon>Planctomycetaceae</taxon>
        <taxon>Fuerstiella</taxon>
    </lineage>
</organism>
<sequence>MTEEESRRIAADSFPDGPEKLAKVLGVEVRHAELSGREGWCWYGGPRTIVRVNTAAKPSRRRFTLAHELAHIVQGTAADIVNSAPFRSTKTEEREADRLAAELLLPLERLEASLDPTSTVDFKTLQRIAKAAKVSPITVACRVVKWTEQSQLNNSAVVFFENNDLYRWTLSSGPNLSEANAQALFHKLHDTNSSDALSRFQREDGSMIAASVLNAWEYKAMFVQVLPGESGHALSPEERLQLLRQRLFGSGSTFESRLAGWVNYIQQNSTGLTVSEAVQAFNDRYLDREHIAEDVRAKLANDDCQEFIRLKMSQKCLPDVGAPEW</sequence>
<evidence type="ECO:0000313" key="2">
    <source>
        <dbReference type="EMBL" id="APZ96145.1"/>
    </source>
</evidence>
<feature type="domain" description="IrrE N-terminal-like" evidence="1">
    <location>
        <begin position="24"/>
        <end position="142"/>
    </location>
</feature>
<evidence type="ECO:0000313" key="3">
    <source>
        <dbReference type="Proteomes" id="UP000187735"/>
    </source>
</evidence>
<evidence type="ECO:0000259" key="1">
    <source>
        <dbReference type="Pfam" id="PF06114"/>
    </source>
</evidence>
<dbReference type="InterPro" id="IPR010359">
    <property type="entry name" value="IrrE_HExxH"/>
</dbReference>
<name>A0A1P8WQ37_9PLAN</name>
<dbReference type="STRING" id="1891926.Fuma_05813"/>
<accession>A0A1P8WQ37</accession>
<dbReference type="EMBL" id="CP017641">
    <property type="protein sequence ID" value="APZ96145.1"/>
    <property type="molecule type" value="Genomic_DNA"/>
</dbReference>
<keyword evidence="3" id="KW-1185">Reference proteome</keyword>
<protein>
    <recommendedName>
        <fullName evidence="1">IrrE N-terminal-like domain-containing protein</fullName>
    </recommendedName>
</protein>
<dbReference type="Proteomes" id="UP000187735">
    <property type="component" value="Chromosome"/>
</dbReference>
<dbReference type="InterPro" id="IPR052345">
    <property type="entry name" value="Rad_response_metalloprotease"/>
</dbReference>
<dbReference type="Gene3D" id="1.10.10.2910">
    <property type="match status" value="1"/>
</dbReference>
<dbReference type="KEGG" id="fmr:Fuma_05813"/>
<reference evidence="2 3" key="1">
    <citation type="journal article" date="2016" name="Front. Microbiol.">
        <title>Fuerstia marisgermanicae gen. nov., sp. nov., an Unusual Member of the Phylum Planctomycetes from the German Wadden Sea.</title>
        <authorList>
            <person name="Kohn T."/>
            <person name="Heuer A."/>
            <person name="Jogler M."/>
            <person name="Vollmers J."/>
            <person name="Boedeker C."/>
            <person name="Bunk B."/>
            <person name="Rast P."/>
            <person name="Borchert D."/>
            <person name="Glockner I."/>
            <person name="Freese H.M."/>
            <person name="Klenk H.P."/>
            <person name="Overmann J."/>
            <person name="Kaster A.K."/>
            <person name="Rohde M."/>
            <person name="Wiegand S."/>
            <person name="Jogler C."/>
        </authorList>
    </citation>
    <scope>NUCLEOTIDE SEQUENCE [LARGE SCALE GENOMIC DNA]</scope>
    <source>
        <strain evidence="2 3">NH11</strain>
    </source>
</reference>
<dbReference type="PANTHER" id="PTHR43236:SF2">
    <property type="entry name" value="BLL0069 PROTEIN"/>
    <property type="match status" value="1"/>
</dbReference>